<dbReference type="EMBL" id="WKFB01000056">
    <property type="protein sequence ID" value="KAF6737585.1"/>
    <property type="molecule type" value="Genomic_DNA"/>
</dbReference>
<accession>A0A834FNL5</accession>
<feature type="region of interest" description="Disordered" evidence="1">
    <location>
        <begin position="1"/>
        <end position="33"/>
    </location>
</feature>
<evidence type="ECO:0000313" key="2">
    <source>
        <dbReference type="EMBL" id="KAF6737585.1"/>
    </source>
</evidence>
<proteinExistence type="predicted"/>
<gene>
    <name evidence="2" type="ORF">FQA47_011743</name>
</gene>
<comment type="caution">
    <text evidence="2">The sequence shown here is derived from an EMBL/GenBank/DDBJ whole genome shotgun (WGS) entry which is preliminary data.</text>
</comment>
<feature type="region of interest" description="Disordered" evidence="1">
    <location>
        <begin position="80"/>
        <end position="122"/>
    </location>
</feature>
<feature type="compositionally biased region" description="Basic and acidic residues" evidence="1">
    <location>
        <begin position="108"/>
        <end position="117"/>
    </location>
</feature>
<dbReference type="AlphaFoldDB" id="A0A834FNL5"/>
<reference evidence="2" key="1">
    <citation type="journal article" name="BMC Genomics">
        <title>Long-read sequencing and de novo genome assembly of marine medaka (Oryzias melastigma).</title>
        <authorList>
            <person name="Liang P."/>
            <person name="Saqib H.S.A."/>
            <person name="Ni X."/>
            <person name="Shen Y."/>
        </authorList>
    </citation>
    <scope>NUCLEOTIDE SEQUENCE</scope>
    <source>
        <strain evidence="2">Bigg-433</strain>
    </source>
</reference>
<organism evidence="2 3">
    <name type="scientific">Oryzias melastigma</name>
    <name type="common">Marine medaka</name>
    <dbReference type="NCBI Taxonomy" id="30732"/>
    <lineage>
        <taxon>Eukaryota</taxon>
        <taxon>Metazoa</taxon>
        <taxon>Chordata</taxon>
        <taxon>Craniata</taxon>
        <taxon>Vertebrata</taxon>
        <taxon>Euteleostomi</taxon>
        <taxon>Actinopterygii</taxon>
        <taxon>Neopterygii</taxon>
        <taxon>Teleostei</taxon>
        <taxon>Neoteleostei</taxon>
        <taxon>Acanthomorphata</taxon>
        <taxon>Ovalentaria</taxon>
        <taxon>Atherinomorphae</taxon>
        <taxon>Beloniformes</taxon>
        <taxon>Adrianichthyidae</taxon>
        <taxon>Oryziinae</taxon>
        <taxon>Oryzias</taxon>
    </lineage>
</organism>
<feature type="compositionally biased region" description="Polar residues" evidence="1">
    <location>
        <begin position="80"/>
        <end position="95"/>
    </location>
</feature>
<name>A0A834FNL5_ORYME</name>
<evidence type="ECO:0000313" key="3">
    <source>
        <dbReference type="Proteomes" id="UP000646548"/>
    </source>
</evidence>
<dbReference type="Proteomes" id="UP000646548">
    <property type="component" value="Unassembled WGS sequence"/>
</dbReference>
<evidence type="ECO:0000256" key="1">
    <source>
        <dbReference type="SAM" id="MobiDB-lite"/>
    </source>
</evidence>
<sequence>MEPTESQNVWHPVSVTKKKQQKREQPEVENETGYRQMMGGRVTAALDAQDHGMVTCAFLKSISSPSMMLSRLLLPAHCANKQQSSGSRDCGTSMSRGMDPAEMGGPELEQRERKWGADDTAATQQPAMRLSGLLALPLYCTAAQALTSSQGPVEAPYQHPPP</sequence>
<protein>
    <submittedName>
        <fullName evidence="2">Uncharacterized protein</fullName>
    </submittedName>
</protein>